<evidence type="ECO:0000313" key="2">
    <source>
        <dbReference type="Proteomes" id="UP001612928"/>
    </source>
</evidence>
<name>A0ABW8A9U4_9ACTN</name>
<dbReference type="RefSeq" id="WP_397023226.1">
    <property type="nucleotide sequence ID" value="NZ_JBITMB010000005.1"/>
</dbReference>
<organism evidence="1 2">
    <name type="scientific">Nonomuraea indica</name>
    <dbReference type="NCBI Taxonomy" id="1581193"/>
    <lineage>
        <taxon>Bacteria</taxon>
        <taxon>Bacillati</taxon>
        <taxon>Actinomycetota</taxon>
        <taxon>Actinomycetes</taxon>
        <taxon>Streptosporangiales</taxon>
        <taxon>Streptosporangiaceae</taxon>
        <taxon>Nonomuraea</taxon>
    </lineage>
</organism>
<accession>A0ABW8A9U4</accession>
<dbReference type="EMBL" id="JBITMB010000005">
    <property type="protein sequence ID" value="MFI7443143.1"/>
    <property type="molecule type" value="Genomic_DNA"/>
</dbReference>
<comment type="caution">
    <text evidence="1">The sequence shown here is derived from an EMBL/GenBank/DDBJ whole genome shotgun (WGS) entry which is preliminary data.</text>
</comment>
<reference evidence="1 2" key="1">
    <citation type="submission" date="2024-10" db="EMBL/GenBank/DDBJ databases">
        <title>The Natural Products Discovery Center: Release of the First 8490 Sequenced Strains for Exploring Actinobacteria Biosynthetic Diversity.</title>
        <authorList>
            <person name="Kalkreuter E."/>
            <person name="Kautsar S.A."/>
            <person name="Yang D."/>
            <person name="Bader C.D."/>
            <person name="Teijaro C.N."/>
            <person name="Fluegel L."/>
            <person name="Davis C.M."/>
            <person name="Simpson J.R."/>
            <person name="Lauterbach L."/>
            <person name="Steele A.D."/>
            <person name="Gui C."/>
            <person name="Meng S."/>
            <person name="Li G."/>
            <person name="Viehrig K."/>
            <person name="Ye F."/>
            <person name="Su P."/>
            <person name="Kiefer A.F."/>
            <person name="Nichols A."/>
            <person name="Cepeda A.J."/>
            <person name="Yan W."/>
            <person name="Fan B."/>
            <person name="Jiang Y."/>
            <person name="Adhikari A."/>
            <person name="Zheng C.-J."/>
            <person name="Schuster L."/>
            <person name="Cowan T.M."/>
            <person name="Smanski M.J."/>
            <person name="Chevrette M.G."/>
            <person name="De Carvalho L.P.S."/>
            <person name="Shen B."/>
        </authorList>
    </citation>
    <scope>NUCLEOTIDE SEQUENCE [LARGE SCALE GENOMIC DNA]</scope>
    <source>
        <strain evidence="1 2">NPDC049503</strain>
    </source>
</reference>
<dbReference type="Proteomes" id="UP001612928">
    <property type="component" value="Unassembled WGS sequence"/>
</dbReference>
<evidence type="ECO:0000313" key="1">
    <source>
        <dbReference type="EMBL" id="MFI7443143.1"/>
    </source>
</evidence>
<keyword evidence="2" id="KW-1185">Reference proteome</keyword>
<protein>
    <submittedName>
        <fullName evidence="1">Uncharacterized protein</fullName>
    </submittedName>
</protein>
<sequence>MSERPGWPLAGAALVLAGLGATAVAWRRPDSTWVLTSLTDVILPVLNDPGIADKEVGGLLRGWIGLDKTREVSAINWKPLPRDHGRLAALEASYNYLRRFTPKVLTAVDFHGGPGAQDLMTALGMLKELNRTGGRKVPAAAPTSFVPARYADYLANARKAGDDTAFRYYWELCVVLGPRDGLRSEDVFVPGSRRYADPGTYLFTPEQWEGKRAEFCQLVRKPAAASEAIDQVKEELLQALKDLEETLANAAPNDVGAVRLDEEGRLVIPPLSAEDIPPRPRRCGRSWRGCCRSCRSPRS</sequence>
<proteinExistence type="predicted"/>
<gene>
    <name evidence="1" type="ORF">ACIBP5_24495</name>
</gene>